<evidence type="ECO:0000256" key="2">
    <source>
        <dbReference type="ARBA" id="ARBA00004791"/>
    </source>
</evidence>
<feature type="binding site" evidence="11">
    <location>
        <begin position="42"/>
        <end position="45"/>
    </location>
    <ligand>
        <name>ATP</name>
        <dbReference type="ChEBI" id="CHEBI:30616"/>
    </ligand>
</feature>
<dbReference type="HAMAP" id="MF_01220_B">
    <property type="entry name" value="PyrH_B"/>
    <property type="match status" value="1"/>
</dbReference>
<comment type="caution">
    <text evidence="13">The sequence shown here is derived from an EMBL/GenBank/DDBJ whole genome shotgun (WGS) entry which is preliminary data.</text>
</comment>
<evidence type="ECO:0000256" key="6">
    <source>
        <dbReference type="ARBA" id="ARBA00022741"/>
    </source>
</evidence>
<evidence type="ECO:0000256" key="7">
    <source>
        <dbReference type="ARBA" id="ARBA00022777"/>
    </source>
</evidence>
<dbReference type="InterPro" id="IPR011817">
    <property type="entry name" value="Uridylate_kinase"/>
</dbReference>
<comment type="caution">
    <text evidence="11">Lacks conserved residue(s) required for the propagation of feature annotation.</text>
</comment>
<dbReference type="Proteomes" id="UP000002648">
    <property type="component" value="Unassembled WGS sequence"/>
</dbReference>
<proteinExistence type="inferred from homology"/>
<feature type="binding site" evidence="11">
    <location>
        <position position="198"/>
    </location>
    <ligand>
        <name>ATP</name>
        <dbReference type="ChEBI" id="CHEBI:30616"/>
    </ligand>
</feature>
<feature type="binding site" evidence="11">
    <location>
        <position position="193"/>
    </location>
    <ligand>
        <name>ATP</name>
        <dbReference type="ChEBI" id="CHEBI:30616"/>
    </ligand>
</feature>
<dbReference type="GO" id="GO:0005524">
    <property type="term" value="F:ATP binding"/>
    <property type="evidence" value="ECO:0007669"/>
    <property type="project" value="UniProtKB-KW"/>
</dbReference>
<keyword evidence="14" id="KW-1185">Reference proteome</keyword>
<keyword evidence="5 11" id="KW-0808">Transferase</keyword>
<dbReference type="SUPFAM" id="SSF53633">
    <property type="entry name" value="Carbamate kinase-like"/>
    <property type="match status" value="1"/>
</dbReference>
<dbReference type="GO" id="GO:0006225">
    <property type="term" value="P:UDP biosynthetic process"/>
    <property type="evidence" value="ECO:0007669"/>
    <property type="project" value="TreeGrafter"/>
</dbReference>
<organism evidence="13 14">
    <name type="scientific">Bartonella taylorii 8TBB</name>
    <dbReference type="NCBI Taxonomy" id="1094560"/>
    <lineage>
        <taxon>Bacteria</taxon>
        <taxon>Pseudomonadati</taxon>
        <taxon>Pseudomonadota</taxon>
        <taxon>Alphaproteobacteria</taxon>
        <taxon>Hyphomicrobiales</taxon>
        <taxon>Bartonellaceae</taxon>
        <taxon>Bartonella</taxon>
    </lineage>
</organism>
<dbReference type="NCBIfam" id="TIGR02075">
    <property type="entry name" value="pyrH_bact"/>
    <property type="match status" value="1"/>
</dbReference>
<protein>
    <recommendedName>
        <fullName evidence="11">Uridylate kinase</fullName>
        <shortName evidence="11">UK</shortName>
        <ecNumber evidence="11">2.7.4.22</ecNumber>
    </recommendedName>
    <alternativeName>
        <fullName evidence="11">Uridine monophosphate kinase</fullName>
        <shortName evidence="11">UMP kinase</shortName>
        <shortName evidence="11">UMPK</shortName>
    </alternativeName>
</protein>
<dbReference type="PIRSF" id="PIRSF005650">
    <property type="entry name" value="Uridylate_kin"/>
    <property type="match status" value="1"/>
</dbReference>
<keyword evidence="9 11" id="KW-0665">Pyrimidine biosynthesis</keyword>
<keyword evidence="6 11" id="KW-0547">Nucleotide-binding</keyword>
<accession>A0A9P2RYU2</accession>
<comment type="subcellular location">
    <subcellularLocation>
        <location evidence="1 11">Cytoplasm</location>
    </subcellularLocation>
</comment>
<dbReference type="CDD" id="cd04254">
    <property type="entry name" value="AAK_UMPK-PyrH-Ec"/>
    <property type="match status" value="1"/>
</dbReference>
<comment type="function">
    <text evidence="11">Catalyzes the reversible phosphorylation of UMP to UDP.</text>
</comment>
<feature type="binding site" evidence="11">
    <location>
        <position position="192"/>
    </location>
    <ligand>
        <name>ATP</name>
        <dbReference type="ChEBI" id="CHEBI:30616"/>
    </ligand>
</feature>
<evidence type="ECO:0000256" key="5">
    <source>
        <dbReference type="ARBA" id="ARBA00022679"/>
    </source>
</evidence>
<dbReference type="InterPro" id="IPR036393">
    <property type="entry name" value="AceGlu_kinase-like_sf"/>
</dbReference>
<keyword evidence="7 11" id="KW-0418">Kinase</keyword>
<keyword evidence="4 11" id="KW-0963">Cytoplasm</keyword>
<comment type="similarity">
    <text evidence="3 11">Belongs to the UMP kinase family.</text>
</comment>
<evidence type="ECO:0000256" key="10">
    <source>
        <dbReference type="ARBA" id="ARBA00047767"/>
    </source>
</evidence>
<dbReference type="EMBL" id="AIMD01000035">
    <property type="protein sequence ID" value="EJF94218.1"/>
    <property type="molecule type" value="Genomic_DNA"/>
</dbReference>
<evidence type="ECO:0000256" key="8">
    <source>
        <dbReference type="ARBA" id="ARBA00022840"/>
    </source>
</evidence>
<dbReference type="InterPro" id="IPR015963">
    <property type="entry name" value="Uridylate_kinase_bac"/>
</dbReference>
<evidence type="ECO:0000256" key="4">
    <source>
        <dbReference type="ARBA" id="ARBA00022490"/>
    </source>
</evidence>
<dbReference type="Pfam" id="PF00696">
    <property type="entry name" value="AA_kinase"/>
    <property type="match status" value="1"/>
</dbReference>
<feature type="binding site" evidence="11">
    <location>
        <position position="84"/>
    </location>
    <ligand>
        <name>UMP</name>
        <dbReference type="ChEBI" id="CHEBI:57865"/>
    </ligand>
</feature>
<evidence type="ECO:0000256" key="1">
    <source>
        <dbReference type="ARBA" id="ARBA00004496"/>
    </source>
</evidence>
<dbReference type="FunFam" id="3.40.1160.10:FF:000001">
    <property type="entry name" value="Uridylate kinase"/>
    <property type="match status" value="1"/>
</dbReference>
<comment type="activity regulation">
    <text evidence="11">Inhibited by UTP.</text>
</comment>
<feature type="binding site" evidence="11">
    <location>
        <begin position="165"/>
        <end position="172"/>
    </location>
    <ligand>
        <name>UMP</name>
        <dbReference type="ChEBI" id="CHEBI:57865"/>
    </ligand>
</feature>
<sequence>MIIERVSRDKVVSLVCQKQKVNVLFGRLSMTLALQYKRILLKVSGEALMGGQSFGIDVSVADRIAADIAEARAMGVEVAIVIGGGNIFRGVAVASHGGDRVTGDHMGMLATAINSLALRTSLTKLGVETVVLSAIAMPQICESFSQRKAIGYMNQGKVVIFAGGTGNPFFTTDSAATLRAAEIGADVLLKGTQVDGIYSADPKIDPTAKRFDQLTHVEILQWGLSVMDTTAVTLARENNVPIIVYSIHEKGGLAKVLNGTGRFTIVSEKG</sequence>
<comment type="subunit">
    <text evidence="11">Homohexamer.</text>
</comment>
<dbReference type="PANTHER" id="PTHR42833:SF4">
    <property type="entry name" value="URIDYLATE KINASE PUMPKIN, CHLOROPLASTIC"/>
    <property type="match status" value="1"/>
</dbReference>
<evidence type="ECO:0000256" key="11">
    <source>
        <dbReference type="HAMAP-Rule" id="MF_01220"/>
    </source>
</evidence>
<dbReference type="InterPro" id="IPR001048">
    <property type="entry name" value="Asp/Glu/Uridylate_kinase"/>
</dbReference>
<feature type="binding site" evidence="11">
    <location>
        <position position="85"/>
    </location>
    <ligand>
        <name>ATP</name>
        <dbReference type="ChEBI" id="CHEBI:30616"/>
    </ligand>
</feature>
<evidence type="ECO:0000313" key="13">
    <source>
        <dbReference type="EMBL" id="EJF94218.1"/>
    </source>
</evidence>
<dbReference type="GO" id="GO:0005829">
    <property type="term" value="C:cytosol"/>
    <property type="evidence" value="ECO:0007669"/>
    <property type="project" value="TreeGrafter"/>
</dbReference>
<evidence type="ECO:0000313" key="14">
    <source>
        <dbReference type="Proteomes" id="UP000002648"/>
    </source>
</evidence>
<dbReference type="AlphaFoldDB" id="A0A9P2RYU2"/>
<name>A0A9P2RYU2_BARTA</name>
<keyword evidence="8 11" id="KW-0067">ATP-binding</keyword>
<dbReference type="PANTHER" id="PTHR42833">
    <property type="entry name" value="URIDYLATE KINASE"/>
    <property type="match status" value="1"/>
</dbReference>
<evidence type="ECO:0000256" key="3">
    <source>
        <dbReference type="ARBA" id="ARBA00007614"/>
    </source>
</evidence>
<dbReference type="GO" id="GO:0044210">
    <property type="term" value="P:'de novo' CTP biosynthetic process"/>
    <property type="evidence" value="ECO:0007669"/>
    <property type="project" value="UniProtKB-UniRule"/>
</dbReference>
<gene>
    <name evidence="11" type="primary">pyrH</name>
    <name evidence="13" type="ORF">ME9_01139</name>
</gene>
<dbReference type="EC" id="2.7.4.22" evidence="11"/>
<feature type="domain" description="Aspartate/glutamate/uridylate kinase" evidence="12">
    <location>
        <begin position="37"/>
        <end position="245"/>
    </location>
</feature>
<evidence type="ECO:0000256" key="9">
    <source>
        <dbReference type="ARBA" id="ARBA00022975"/>
    </source>
</evidence>
<feature type="binding site" evidence="11">
    <location>
        <position position="201"/>
    </location>
    <ligand>
        <name>ATP</name>
        <dbReference type="ChEBI" id="CHEBI:30616"/>
    </ligand>
</feature>
<feature type="binding site" evidence="11">
    <location>
        <position position="89"/>
    </location>
    <ligand>
        <name>ATP</name>
        <dbReference type="ChEBI" id="CHEBI:30616"/>
    </ligand>
</feature>
<dbReference type="GO" id="GO:0033862">
    <property type="term" value="F:UMP kinase activity"/>
    <property type="evidence" value="ECO:0007669"/>
    <property type="project" value="UniProtKB-EC"/>
</dbReference>
<feature type="binding site" evidence="11">
    <location>
        <position position="104"/>
    </location>
    <ligand>
        <name>UMP</name>
        <dbReference type="ChEBI" id="CHEBI:57865"/>
    </ligand>
</feature>
<comment type="pathway">
    <text evidence="2 11">Pyrimidine metabolism; CTP biosynthesis via de novo pathway; UDP from UMP (UMPK route): step 1/1.</text>
</comment>
<comment type="catalytic activity">
    <reaction evidence="10 11">
        <text>UMP + ATP = UDP + ADP</text>
        <dbReference type="Rhea" id="RHEA:24400"/>
        <dbReference type="ChEBI" id="CHEBI:30616"/>
        <dbReference type="ChEBI" id="CHEBI:57865"/>
        <dbReference type="ChEBI" id="CHEBI:58223"/>
        <dbReference type="ChEBI" id="CHEBI:456216"/>
        <dbReference type="EC" id="2.7.4.22"/>
    </reaction>
</comment>
<reference evidence="13 14" key="1">
    <citation type="submission" date="2012-03" db="EMBL/GenBank/DDBJ databases">
        <title>The Genome Sequence of Bartonella taylorii 8TBB.</title>
        <authorList>
            <consortium name="The Broad Institute Genome Sequencing Platform"/>
            <consortium name="The Broad Institute Genome Sequencing Center for Infectious Disease"/>
            <person name="Feldgarden M."/>
            <person name="Kirby J."/>
            <person name="Kosoy M."/>
            <person name="Birtles R."/>
            <person name="Probert W.S."/>
            <person name="Chiaraviglio L."/>
            <person name="Young S.K."/>
            <person name="Zeng Q."/>
            <person name="Gargeya S."/>
            <person name="Fitzgerald M."/>
            <person name="Haas B."/>
            <person name="Abouelleil A."/>
            <person name="Alvarado L."/>
            <person name="Arachchi H.M."/>
            <person name="Berlin A."/>
            <person name="Chapman S.B."/>
            <person name="Gearin G."/>
            <person name="Goldberg J."/>
            <person name="Griggs A."/>
            <person name="Gujja S."/>
            <person name="Hansen M."/>
            <person name="Heiman D."/>
            <person name="Howarth C."/>
            <person name="Larimer J."/>
            <person name="Lui A."/>
            <person name="MacDonald P.J.P."/>
            <person name="McCowen C."/>
            <person name="Montmayeur A."/>
            <person name="Murphy C."/>
            <person name="Neiman D."/>
            <person name="Pearson M."/>
            <person name="Priest M."/>
            <person name="Roberts A."/>
            <person name="Saif S."/>
            <person name="Shea T."/>
            <person name="Sisk P."/>
            <person name="Stolte C."/>
            <person name="Sykes S."/>
            <person name="Wortman J."/>
            <person name="Nusbaum C."/>
            <person name="Birren B."/>
        </authorList>
    </citation>
    <scope>NUCLEOTIDE SEQUENCE [LARGE SCALE GENOMIC DNA]</scope>
    <source>
        <strain evidence="13 14">8TBB</strain>
    </source>
</reference>
<dbReference type="Gene3D" id="3.40.1160.10">
    <property type="entry name" value="Acetylglutamate kinase-like"/>
    <property type="match status" value="1"/>
</dbReference>
<evidence type="ECO:0000259" key="12">
    <source>
        <dbReference type="Pfam" id="PF00696"/>
    </source>
</evidence>